<name>A0A7V1PW00_CALAY</name>
<evidence type="ECO:0000313" key="1">
    <source>
        <dbReference type="EMBL" id="HED11102.1"/>
    </source>
</evidence>
<accession>A0A7V1PW00</accession>
<dbReference type="EMBL" id="DRLD01000287">
    <property type="protein sequence ID" value="HED11102.1"/>
    <property type="molecule type" value="Genomic_DNA"/>
</dbReference>
<protein>
    <submittedName>
        <fullName evidence="1">Uncharacterized protein</fullName>
    </submittedName>
</protein>
<organism evidence="1">
    <name type="scientific">Caldithrix abyssi</name>
    <dbReference type="NCBI Taxonomy" id="187145"/>
    <lineage>
        <taxon>Bacteria</taxon>
        <taxon>Pseudomonadati</taxon>
        <taxon>Calditrichota</taxon>
        <taxon>Calditrichia</taxon>
        <taxon>Calditrichales</taxon>
        <taxon>Calditrichaceae</taxon>
        <taxon>Caldithrix</taxon>
    </lineage>
</organism>
<dbReference type="AlphaFoldDB" id="A0A7V1PW00"/>
<reference evidence="1" key="1">
    <citation type="journal article" date="2020" name="mSystems">
        <title>Genome- and Community-Level Interaction Insights into Carbon Utilization and Element Cycling Functions of Hydrothermarchaeota in Hydrothermal Sediment.</title>
        <authorList>
            <person name="Zhou Z."/>
            <person name="Liu Y."/>
            <person name="Xu W."/>
            <person name="Pan J."/>
            <person name="Luo Z.H."/>
            <person name="Li M."/>
        </authorList>
    </citation>
    <scope>NUCLEOTIDE SEQUENCE [LARGE SCALE GENOMIC DNA]</scope>
    <source>
        <strain evidence="1">HyVt-456</strain>
    </source>
</reference>
<proteinExistence type="predicted"/>
<gene>
    <name evidence="1" type="ORF">ENJ10_10475</name>
</gene>
<comment type="caution">
    <text evidence="1">The sequence shown here is derived from an EMBL/GenBank/DDBJ whole genome shotgun (WGS) entry which is preliminary data.</text>
</comment>
<dbReference type="Proteomes" id="UP000886005">
    <property type="component" value="Unassembled WGS sequence"/>
</dbReference>
<sequence length="162" mass="18600">MTNQINYVIKNFINFLNRSLPVFNDIKQFFDDEFLFDEQRNDFFQANWEILVESLICAAGEEFLEAYGDGADCNGASSRVFLPDKIPTHKIKCITKDQGTILDLITGVSIDLSNLTFHSFVNFENGKWSYTSPLNAILLENDMDKIICVVKMDNVNFEKSKF</sequence>